<dbReference type="EMBL" id="QKXC01000070">
    <property type="protein sequence ID" value="RBR23746.1"/>
    <property type="molecule type" value="Genomic_DNA"/>
</dbReference>
<reference evidence="2 3" key="1">
    <citation type="submission" date="2018-06" db="EMBL/GenBank/DDBJ databases">
        <title>Fusarium incarnatum-equiseti species complex species 28.</title>
        <authorList>
            <person name="Gardiner D.M."/>
        </authorList>
    </citation>
    <scope>NUCLEOTIDE SEQUENCE [LARGE SCALE GENOMIC DNA]</scope>
    <source>
        <strain evidence="2 3">FIESC_28</strain>
    </source>
</reference>
<proteinExistence type="predicted"/>
<evidence type="ECO:0000259" key="1">
    <source>
        <dbReference type="Pfam" id="PF06985"/>
    </source>
</evidence>
<dbReference type="GeneID" id="41992896"/>
<keyword evidence="3" id="KW-1185">Reference proteome</keyword>
<sequence length="738" mass="83507">MPVPTLPKDIVAVDSGDRTYMFYVNTKRKLSYLISPGPDGTGDYSFKRIDIDSDDVEVSEKTQQVAAIAWEADGVKQASQIRVYYVNEGGRLNEVCHSSNVDGWYQGSLGKKGTTQYPIVEGSSISATVARRNGDGGQGATYSLRVFASGAGQENDYGVPSISVFTFGYNAKGQATGEVDTFGVMRYGLRDGRNGLRVCTTEFQFIPADAIDNHPGVFPVLDLAIDKHQVSTRGLPWLQHCQHSHSQCNSHNPSMQLWRPTRLLDVHTEEYLNWRLCVTSKDTIPSSPISYLTLSYRWSPTPQIRLLSSNLEKLRQGLPIADLPVLFQDVIYVARQFSIRYIWIDALCIIQDSKDDWERESPMMRHVYSNSVCTIAASGSGSSDDSLFHDRDLDFIKAGKVKSSLFTGQPEPYYIWDRSYFERQILEGGLRTRGWVFQEWFLSPRILYFGRHQLIWECRTLHRCEVFPGGVPGYQSPKQMSMEMVPSTRTENQMPDDKAGLWVDLINQYTKCNLTFPSDRLNAMAGIAKLFEEVTGDQYVAGLWKSRFIELLDWAVVICSAPPSRKYRAPSWSWAHVGGAVEVHNLTVDTSTSQQNTIKHKSLLAELVSVEVVTQTQDKMSTVLSGIAVLKARIVPIECIRTRKRQYRFQGPRCQLGYAVQPDSLDRMFKKGQKVFCMPLIYYEYGNEFFNHMSCLVLDWRGDSPDWPNAYTRLGLLWVKRCSDPASLGGKIQQIELI</sequence>
<feature type="domain" description="Heterokaryon incompatibility" evidence="1">
    <location>
        <begin position="291"/>
        <end position="439"/>
    </location>
</feature>
<dbReference type="InterPro" id="IPR010730">
    <property type="entry name" value="HET"/>
</dbReference>
<dbReference type="Gene3D" id="2.120.10.70">
    <property type="entry name" value="Fucose-specific lectin"/>
    <property type="match status" value="1"/>
</dbReference>
<dbReference type="OrthoDB" id="4652505at2759"/>
<dbReference type="Pfam" id="PF06985">
    <property type="entry name" value="HET"/>
    <property type="match status" value="1"/>
</dbReference>
<dbReference type="PANTHER" id="PTHR33112">
    <property type="entry name" value="DOMAIN PROTEIN, PUTATIVE-RELATED"/>
    <property type="match status" value="1"/>
</dbReference>
<dbReference type="AlphaFoldDB" id="A0A366S4Y4"/>
<evidence type="ECO:0000313" key="2">
    <source>
        <dbReference type="EMBL" id="RBR23746.1"/>
    </source>
</evidence>
<dbReference type="RefSeq" id="XP_031018337.1">
    <property type="nucleotide sequence ID" value="XM_031157600.1"/>
</dbReference>
<accession>A0A366S4Y4</accession>
<protein>
    <recommendedName>
        <fullName evidence="1">Heterokaryon incompatibility domain-containing protein</fullName>
    </recommendedName>
</protein>
<dbReference type="Proteomes" id="UP000253153">
    <property type="component" value="Unassembled WGS sequence"/>
</dbReference>
<dbReference type="PANTHER" id="PTHR33112:SF10">
    <property type="entry name" value="TOL"/>
    <property type="match status" value="1"/>
</dbReference>
<name>A0A366S4Y4_9HYPO</name>
<organism evidence="2 3">
    <name type="scientific">Fusarium coffeatum</name>
    <dbReference type="NCBI Taxonomy" id="231269"/>
    <lineage>
        <taxon>Eukaryota</taxon>
        <taxon>Fungi</taxon>
        <taxon>Dikarya</taxon>
        <taxon>Ascomycota</taxon>
        <taxon>Pezizomycotina</taxon>
        <taxon>Sordariomycetes</taxon>
        <taxon>Hypocreomycetidae</taxon>
        <taxon>Hypocreales</taxon>
        <taxon>Nectriaceae</taxon>
        <taxon>Fusarium</taxon>
        <taxon>Fusarium incarnatum-equiseti species complex</taxon>
    </lineage>
</organism>
<gene>
    <name evidence="2" type="ORF">FIESC28_03451</name>
</gene>
<comment type="caution">
    <text evidence="2">The sequence shown here is derived from an EMBL/GenBank/DDBJ whole genome shotgun (WGS) entry which is preliminary data.</text>
</comment>
<evidence type="ECO:0000313" key="3">
    <source>
        <dbReference type="Proteomes" id="UP000253153"/>
    </source>
</evidence>